<gene>
    <name evidence="3" type="primary">ydjP_1</name>
    <name evidence="3" type="ORF">CLHOM_15860</name>
</gene>
<keyword evidence="4" id="KW-1185">Reference proteome</keyword>
<dbReference type="RefSeq" id="WP_052221148.1">
    <property type="nucleotide sequence ID" value="NZ_LHUR01000021.1"/>
</dbReference>
<dbReference type="Pfam" id="PF00561">
    <property type="entry name" value="Abhydrolase_1"/>
    <property type="match status" value="1"/>
</dbReference>
<dbReference type="GO" id="GO:0016787">
    <property type="term" value="F:hydrolase activity"/>
    <property type="evidence" value="ECO:0007669"/>
    <property type="project" value="UniProtKB-KW"/>
</dbReference>
<dbReference type="InterPro" id="IPR029058">
    <property type="entry name" value="AB_hydrolase_fold"/>
</dbReference>
<evidence type="ECO:0000256" key="1">
    <source>
        <dbReference type="ARBA" id="ARBA00022801"/>
    </source>
</evidence>
<evidence type="ECO:0000259" key="2">
    <source>
        <dbReference type="Pfam" id="PF00561"/>
    </source>
</evidence>
<dbReference type="EMBL" id="LHUR01000021">
    <property type="protein sequence ID" value="KOA20021.1"/>
    <property type="molecule type" value="Genomic_DNA"/>
</dbReference>
<dbReference type="PATRIC" id="fig|1121318.3.peg.1595"/>
<evidence type="ECO:0000313" key="4">
    <source>
        <dbReference type="Proteomes" id="UP000037043"/>
    </source>
</evidence>
<dbReference type="PANTHER" id="PTHR43798">
    <property type="entry name" value="MONOACYLGLYCEROL LIPASE"/>
    <property type="match status" value="1"/>
</dbReference>
<dbReference type="Gene3D" id="3.40.50.1820">
    <property type="entry name" value="alpha/beta hydrolase"/>
    <property type="match status" value="1"/>
</dbReference>
<protein>
    <submittedName>
        <fullName evidence="3">AB hydrolase superfamily protein YdjP</fullName>
        <ecNumber evidence="3">3.-.-.-</ecNumber>
    </submittedName>
</protein>
<name>A0A0L6ZAL8_9CLOT</name>
<reference evidence="4" key="1">
    <citation type="submission" date="2015-08" db="EMBL/GenBank/DDBJ databases">
        <title>Genome sequence of the strict anaerobe Clostridium homopropionicum LuHBu1 (DSM 5847T).</title>
        <authorList>
            <person name="Poehlein A."/>
            <person name="Beck M."/>
            <person name="Schiel-Bengelsdorf B."/>
            <person name="Bengelsdorf F.R."/>
            <person name="Daniel R."/>
            <person name="Duerre P."/>
        </authorList>
    </citation>
    <scope>NUCLEOTIDE SEQUENCE [LARGE SCALE GENOMIC DNA]</scope>
    <source>
        <strain evidence="4">DSM 5847</strain>
    </source>
</reference>
<proteinExistence type="predicted"/>
<dbReference type="PANTHER" id="PTHR43798:SF31">
    <property type="entry name" value="AB HYDROLASE SUPERFAMILY PROTEIN YCLE"/>
    <property type="match status" value="1"/>
</dbReference>
<feature type="domain" description="AB hydrolase-1" evidence="2">
    <location>
        <begin position="22"/>
        <end position="136"/>
    </location>
</feature>
<dbReference type="SUPFAM" id="SSF53474">
    <property type="entry name" value="alpha/beta-Hydrolases"/>
    <property type="match status" value="1"/>
</dbReference>
<dbReference type="InterPro" id="IPR000073">
    <property type="entry name" value="AB_hydrolase_1"/>
</dbReference>
<sequence length="274" mass="31298">MSYYATLDNTKLYYEVRGEGRPVVFIHGWTCSTEFFAPVVEVLRNKYKCISYDHRGHGASSVPNGGYTITQLGKDLRELIEYLDLKDVVLVGHSMGAATVFSYVSQFGCDRIYKIVLLDMSPRVVNDDTWKAGLLSGKYTMANYMEDMEEMGQSIVEFMWKFWKFVLPDFAAIPETMKELVAPGLLGVNNPHALTCLWHSMIHVDYRKDIKKITVPTAYFLPDYPLYPRATAEFIRDNASAAVKIVDFQKCTHMIASEYPEKTAKEIDDFIKES</sequence>
<dbReference type="AlphaFoldDB" id="A0A0L6ZAL8"/>
<dbReference type="STRING" id="36844.SAMN04488501_11261"/>
<dbReference type="GO" id="GO:0016020">
    <property type="term" value="C:membrane"/>
    <property type="evidence" value="ECO:0007669"/>
    <property type="project" value="TreeGrafter"/>
</dbReference>
<dbReference type="EC" id="3.-.-.-" evidence="3"/>
<accession>A0A0L6ZAL8</accession>
<comment type="caution">
    <text evidence="3">The sequence shown here is derived from an EMBL/GenBank/DDBJ whole genome shotgun (WGS) entry which is preliminary data.</text>
</comment>
<evidence type="ECO:0000313" key="3">
    <source>
        <dbReference type="EMBL" id="KOA20021.1"/>
    </source>
</evidence>
<dbReference type="Proteomes" id="UP000037043">
    <property type="component" value="Unassembled WGS sequence"/>
</dbReference>
<keyword evidence="1 3" id="KW-0378">Hydrolase</keyword>
<dbReference type="InterPro" id="IPR050266">
    <property type="entry name" value="AB_hydrolase_sf"/>
</dbReference>
<organism evidence="3 4">
    <name type="scientific">Clostridium homopropionicum DSM 5847</name>
    <dbReference type="NCBI Taxonomy" id="1121318"/>
    <lineage>
        <taxon>Bacteria</taxon>
        <taxon>Bacillati</taxon>
        <taxon>Bacillota</taxon>
        <taxon>Clostridia</taxon>
        <taxon>Eubacteriales</taxon>
        <taxon>Clostridiaceae</taxon>
        <taxon>Clostridium</taxon>
    </lineage>
</organism>